<dbReference type="AlphaFoldDB" id="A0A4Z2FMK8"/>
<evidence type="ECO:0000313" key="3">
    <source>
        <dbReference type="Proteomes" id="UP000314294"/>
    </source>
</evidence>
<reference evidence="2 3" key="1">
    <citation type="submission" date="2019-03" db="EMBL/GenBank/DDBJ databases">
        <title>First draft genome of Liparis tanakae, snailfish: a comprehensive survey of snailfish specific genes.</title>
        <authorList>
            <person name="Kim W."/>
            <person name="Song I."/>
            <person name="Jeong J.-H."/>
            <person name="Kim D."/>
            <person name="Kim S."/>
            <person name="Ryu S."/>
            <person name="Song J.Y."/>
            <person name="Lee S.K."/>
        </authorList>
    </citation>
    <scope>NUCLEOTIDE SEQUENCE [LARGE SCALE GENOMIC DNA]</scope>
    <source>
        <tissue evidence="2">Muscle</tissue>
    </source>
</reference>
<keyword evidence="3" id="KW-1185">Reference proteome</keyword>
<dbReference type="Proteomes" id="UP000314294">
    <property type="component" value="Unassembled WGS sequence"/>
</dbReference>
<evidence type="ECO:0000313" key="2">
    <source>
        <dbReference type="EMBL" id="TNN42251.1"/>
    </source>
</evidence>
<organism evidence="2 3">
    <name type="scientific">Liparis tanakae</name>
    <name type="common">Tanaka's snailfish</name>
    <dbReference type="NCBI Taxonomy" id="230148"/>
    <lineage>
        <taxon>Eukaryota</taxon>
        <taxon>Metazoa</taxon>
        <taxon>Chordata</taxon>
        <taxon>Craniata</taxon>
        <taxon>Vertebrata</taxon>
        <taxon>Euteleostomi</taxon>
        <taxon>Actinopterygii</taxon>
        <taxon>Neopterygii</taxon>
        <taxon>Teleostei</taxon>
        <taxon>Neoteleostei</taxon>
        <taxon>Acanthomorphata</taxon>
        <taxon>Eupercaria</taxon>
        <taxon>Perciformes</taxon>
        <taxon>Cottioidei</taxon>
        <taxon>Cottales</taxon>
        <taxon>Liparidae</taxon>
        <taxon>Liparis</taxon>
    </lineage>
</organism>
<dbReference type="EMBL" id="SRLO01001050">
    <property type="protein sequence ID" value="TNN42251.1"/>
    <property type="molecule type" value="Genomic_DNA"/>
</dbReference>
<gene>
    <name evidence="2" type="ORF">EYF80_047591</name>
</gene>
<proteinExistence type="predicted"/>
<sequence length="150" mass="15959">MFGSSTEEVGDTSGCGLPWGESPRDQSQRNETTSYGPASASSGSSHRGLEEGSTSSGHGTSLPQVASGQQAHEPETGTRTFFSKGSRWFATCHRPFSSYVVSIGLQVRQDFLPRVHLGQLLSAQPRRNAKAPVDTGLSWGHCAPITHATD</sequence>
<feature type="compositionally biased region" description="Low complexity" evidence="1">
    <location>
        <begin position="34"/>
        <end position="62"/>
    </location>
</feature>
<evidence type="ECO:0000256" key="1">
    <source>
        <dbReference type="SAM" id="MobiDB-lite"/>
    </source>
</evidence>
<name>A0A4Z2FMK8_9TELE</name>
<accession>A0A4Z2FMK8</accession>
<feature type="region of interest" description="Disordered" evidence="1">
    <location>
        <begin position="1"/>
        <end position="79"/>
    </location>
</feature>
<comment type="caution">
    <text evidence="2">The sequence shown here is derived from an EMBL/GenBank/DDBJ whole genome shotgun (WGS) entry which is preliminary data.</text>
</comment>
<protein>
    <submittedName>
        <fullName evidence="2">Uncharacterized protein</fullName>
    </submittedName>
</protein>